<keyword evidence="2" id="KW-1185">Reference proteome</keyword>
<organism evidence="1 2">
    <name type="scientific">Penicillium canescens</name>
    <dbReference type="NCBI Taxonomy" id="5083"/>
    <lineage>
        <taxon>Eukaryota</taxon>
        <taxon>Fungi</taxon>
        <taxon>Dikarya</taxon>
        <taxon>Ascomycota</taxon>
        <taxon>Pezizomycotina</taxon>
        <taxon>Eurotiomycetes</taxon>
        <taxon>Eurotiomycetidae</taxon>
        <taxon>Eurotiales</taxon>
        <taxon>Aspergillaceae</taxon>
        <taxon>Penicillium</taxon>
    </lineage>
</organism>
<name>A0AAD6IAQ3_PENCN</name>
<gene>
    <name evidence="1" type="ORF">N7460_008345</name>
</gene>
<sequence length="161" mass="17191">MTWTMVTSSTTTMLLYGRPFLTQWEIGLCSFQMALAASGLSKHGLAPGPKLQAFGKGFRHSRLPLCASSSTFSASIQHGTHDFPGSIRAKLRVQRLAALFCSKSCGATHPTAPVSFTATVIFNINSAVRIDCFLDRPASATALSNQCRCILGVEGASVINH</sequence>
<accession>A0AAD6IAQ3</accession>
<dbReference type="Proteomes" id="UP001219568">
    <property type="component" value="Unassembled WGS sequence"/>
</dbReference>
<reference evidence="1" key="2">
    <citation type="submission" date="2023-01" db="EMBL/GenBank/DDBJ databases">
        <authorList>
            <person name="Petersen C."/>
        </authorList>
    </citation>
    <scope>NUCLEOTIDE SEQUENCE</scope>
    <source>
        <strain evidence="1">IBT 15450</strain>
    </source>
</reference>
<dbReference type="AlphaFoldDB" id="A0AAD6IAQ3"/>
<proteinExistence type="predicted"/>
<dbReference type="EMBL" id="JAQJZL010000009">
    <property type="protein sequence ID" value="KAJ6038574.1"/>
    <property type="molecule type" value="Genomic_DNA"/>
</dbReference>
<reference evidence="1" key="1">
    <citation type="journal article" date="2023" name="IMA Fungus">
        <title>Comparative genomic study of the Penicillium genus elucidates a diverse pangenome and 15 lateral gene transfer events.</title>
        <authorList>
            <person name="Petersen C."/>
            <person name="Sorensen T."/>
            <person name="Nielsen M.R."/>
            <person name="Sondergaard T.E."/>
            <person name="Sorensen J.L."/>
            <person name="Fitzpatrick D.A."/>
            <person name="Frisvad J.C."/>
            <person name="Nielsen K.L."/>
        </authorList>
    </citation>
    <scope>NUCLEOTIDE SEQUENCE</scope>
    <source>
        <strain evidence="1">IBT 15450</strain>
    </source>
</reference>
<comment type="caution">
    <text evidence="1">The sequence shown here is derived from an EMBL/GenBank/DDBJ whole genome shotgun (WGS) entry which is preliminary data.</text>
</comment>
<evidence type="ECO:0000313" key="2">
    <source>
        <dbReference type="Proteomes" id="UP001219568"/>
    </source>
</evidence>
<evidence type="ECO:0000313" key="1">
    <source>
        <dbReference type="EMBL" id="KAJ6038574.1"/>
    </source>
</evidence>
<protein>
    <submittedName>
        <fullName evidence="1">Uncharacterized protein</fullName>
    </submittedName>
</protein>